<name>A0A3N6MH74_NATCH</name>
<protein>
    <submittedName>
        <fullName evidence="1">Uncharacterized protein</fullName>
    </submittedName>
</protein>
<sequence>MSSRHDPGDATDTDRPTTICDRCDESIPEARVIHLVVEPCAELAGRYRPVGRTYCPDCVAAGGMLEFAGEPRRSAPIESGRRTD</sequence>
<accession>A0A3N6MH74</accession>
<evidence type="ECO:0000313" key="1">
    <source>
        <dbReference type="EMBL" id="RQH03474.1"/>
    </source>
</evidence>
<reference evidence="1 2" key="1">
    <citation type="submission" date="2018-10" db="EMBL/GenBank/DDBJ databases">
        <title>Natrarchaeobius chitinivorans gen. nov., sp. nov., and Natrarchaeobius haloalkaliphilus sp. nov., alkaliphilic, chitin-utilizing haloarchaea from hypersaline alkaline lakes.</title>
        <authorList>
            <person name="Sorokin D.Y."/>
            <person name="Elcheninov A.G."/>
            <person name="Kostrikina N.A."/>
            <person name="Bale N.J."/>
            <person name="Sinninghe Damste J.S."/>
            <person name="Khijniak T.V."/>
            <person name="Kublanov I.V."/>
            <person name="Toshchakov S.V."/>
        </authorList>
    </citation>
    <scope>NUCLEOTIDE SEQUENCE [LARGE SCALE GENOMIC DNA]</scope>
    <source>
        <strain evidence="1 2">AArcht7</strain>
    </source>
</reference>
<dbReference type="AlphaFoldDB" id="A0A3N6MH74"/>
<organism evidence="1 2">
    <name type="scientific">Natrarchaeobius chitinivorans</name>
    <dbReference type="NCBI Taxonomy" id="1679083"/>
    <lineage>
        <taxon>Archaea</taxon>
        <taxon>Methanobacteriati</taxon>
        <taxon>Methanobacteriota</taxon>
        <taxon>Stenosarchaea group</taxon>
        <taxon>Halobacteria</taxon>
        <taxon>Halobacteriales</taxon>
        <taxon>Natrialbaceae</taxon>
        <taxon>Natrarchaeobius</taxon>
    </lineage>
</organism>
<evidence type="ECO:0000313" key="2">
    <source>
        <dbReference type="Proteomes" id="UP000281431"/>
    </source>
</evidence>
<dbReference type="Proteomes" id="UP000281431">
    <property type="component" value="Unassembled WGS sequence"/>
</dbReference>
<dbReference type="EMBL" id="REFZ01000001">
    <property type="protein sequence ID" value="RQH03474.1"/>
    <property type="molecule type" value="Genomic_DNA"/>
</dbReference>
<proteinExistence type="predicted"/>
<dbReference type="OrthoDB" id="204520at2157"/>
<gene>
    <name evidence="1" type="ORF">EA472_02660</name>
</gene>
<comment type="caution">
    <text evidence="1">The sequence shown here is derived from an EMBL/GenBank/DDBJ whole genome shotgun (WGS) entry which is preliminary data.</text>
</comment>
<keyword evidence="2" id="KW-1185">Reference proteome</keyword>